<accession>A0A437PW39</accession>
<evidence type="ECO:0000256" key="7">
    <source>
        <dbReference type="ARBA" id="ARBA00023172"/>
    </source>
</evidence>
<dbReference type="EMBL" id="SACY01000001">
    <property type="protein sequence ID" value="RVU26466.1"/>
    <property type="molecule type" value="Genomic_DNA"/>
</dbReference>
<dbReference type="GO" id="GO:0005737">
    <property type="term" value="C:cytoplasm"/>
    <property type="evidence" value="ECO:0007669"/>
    <property type="project" value="UniProtKB-SubCell"/>
</dbReference>
<dbReference type="RefSeq" id="WP_127802019.1">
    <property type="nucleotide sequence ID" value="NZ_SACY01000001.1"/>
</dbReference>
<keyword evidence="5" id="KW-0229">DNA integration</keyword>
<dbReference type="AlphaFoldDB" id="A0A437PW39"/>
<evidence type="ECO:0000256" key="8">
    <source>
        <dbReference type="ARBA" id="ARBA00023306"/>
    </source>
</evidence>
<protein>
    <submittedName>
        <fullName evidence="12">Integrase</fullName>
    </submittedName>
</protein>
<proteinExistence type="predicted"/>
<dbReference type="InterPro" id="IPR044068">
    <property type="entry name" value="CB"/>
</dbReference>
<dbReference type="Gene3D" id="1.10.443.10">
    <property type="entry name" value="Intergrase catalytic core"/>
    <property type="match status" value="1"/>
</dbReference>
<evidence type="ECO:0000313" key="12">
    <source>
        <dbReference type="EMBL" id="RVU26466.1"/>
    </source>
</evidence>
<keyword evidence="3" id="KW-0132">Cell division</keyword>
<dbReference type="PANTHER" id="PTHR30349:SF77">
    <property type="entry name" value="TYROSINE RECOMBINASE XERC"/>
    <property type="match status" value="1"/>
</dbReference>
<dbReference type="InterPro" id="IPR013762">
    <property type="entry name" value="Integrase-like_cat_sf"/>
</dbReference>
<organism evidence="12 13">
    <name type="scientific">Sandaracinomonas limnophila</name>
    <dbReference type="NCBI Taxonomy" id="1862386"/>
    <lineage>
        <taxon>Bacteria</taxon>
        <taxon>Pseudomonadati</taxon>
        <taxon>Bacteroidota</taxon>
        <taxon>Cytophagia</taxon>
        <taxon>Cytophagales</taxon>
        <taxon>Flectobacillaceae</taxon>
        <taxon>Sandaracinomonas</taxon>
    </lineage>
</organism>
<dbReference type="Proteomes" id="UP000282832">
    <property type="component" value="Unassembled WGS sequence"/>
</dbReference>
<dbReference type="GO" id="GO:0006310">
    <property type="term" value="P:DNA recombination"/>
    <property type="evidence" value="ECO:0007669"/>
    <property type="project" value="UniProtKB-KW"/>
</dbReference>
<dbReference type="PROSITE" id="PS51898">
    <property type="entry name" value="TYR_RECOMBINASE"/>
    <property type="match status" value="1"/>
</dbReference>
<dbReference type="InterPro" id="IPR011010">
    <property type="entry name" value="DNA_brk_join_enz"/>
</dbReference>
<keyword evidence="6 9" id="KW-0238">DNA-binding</keyword>
<dbReference type="SUPFAM" id="SSF56349">
    <property type="entry name" value="DNA breaking-rejoining enzymes"/>
    <property type="match status" value="1"/>
</dbReference>
<dbReference type="PROSITE" id="PS51900">
    <property type="entry name" value="CB"/>
    <property type="match status" value="1"/>
</dbReference>
<comment type="caution">
    <text evidence="12">The sequence shown here is derived from an EMBL/GenBank/DDBJ whole genome shotgun (WGS) entry which is preliminary data.</text>
</comment>
<evidence type="ECO:0000256" key="3">
    <source>
        <dbReference type="ARBA" id="ARBA00022618"/>
    </source>
</evidence>
<evidence type="ECO:0000256" key="5">
    <source>
        <dbReference type="ARBA" id="ARBA00022908"/>
    </source>
</evidence>
<comment type="subcellular location">
    <subcellularLocation>
        <location evidence="1">Cytoplasm</location>
    </subcellularLocation>
</comment>
<sequence>MNQDLVNFFLEHLQIERRLSPYTLRSYQTDLLQFSSFISEEFTPEKSIVDLNSKEIRLWLVYLANQSLDNRSINRKLATLRTFYKYLQRTGKAIENPMISIKMVKTSKKLPQFLRESEMEKIAFHSEISSFEELQQELIFQLFYGTGMRLSELINLQVNQIDFLNHQIKVLGKRNKERIIPAPKSIFELLEKYLKIRPVDSEILLTNTKGKALYPMFVQRIIKKIISQTSTIEKQSPHVLRHSYATHLLNKGADLNAIKELLGHANLAATQVYTHNSLEKMKEIYKQAHPKGGK</sequence>
<dbReference type="OrthoDB" id="9801717at2"/>
<evidence type="ECO:0000256" key="4">
    <source>
        <dbReference type="ARBA" id="ARBA00022829"/>
    </source>
</evidence>
<evidence type="ECO:0000313" key="13">
    <source>
        <dbReference type="Proteomes" id="UP000282832"/>
    </source>
</evidence>
<keyword evidence="4" id="KW-0159">Chromosome partition</keyword>
<evidence type="ECO:0000259" key="10">
    <source>
        <dbReference type="PROSITE" id="PS51898"/>
    </source>
</evidence>
<dbReference type="GO" id="GO:0003677">
    <property type="term" value="F:DNA binding"/>
    <property type="evidence" value="ECO:0007669"/>
    <property type="project" value="UniProtKB-UniRule"/>
</dbReference>
<dbReference type="InterPro" id="IPR010998">
    <property type="entry name" value="Integrase_recombinase_N"/>
</dbReference>
<reference evidence="12 13" key="1">
    <citation type="submission" date="2019-01" db="EMBL/GenBank/DDBJ databases">
        <authorList>
            <person name="Chen W.-M."/>
        </authorList>
    </citation>
    <scope>NUCLEOTIDE SEQUENCE [LARGE SCALE GENOMIC DNA]</scope>
    <source>
        <strain evidence="12 13">FSY-15</strain>
    </source>
</reference>
<evidence type="ECO:0000256" key="1">
    <source>
        <dbReference type="ARBA" id="ARBA00004496"/>
    </source>
</evidence>
<dbReference type="InterPro" id="IPR050090">
    <property type="entry name" value="Tyrosine_recombinase_XerCD"/>
</dbReference>
<evidence type="ECO:0000256" key="6">
    <source>
        <dbReference type="ARBA" id="ARBA00023125"/>
    </source>
</evidence>
<evidence type="ECO:0000256" key="2">
    <source>
        <dbReference type="ARBA" id="ARBA00022490"/>
    </source>
</evidence>
<dbReference type="InterPro" id="IPR004107">
    <property type="entry name" value="Integrase_SAM-like_N"/>
</dbReference>
<gene>
    <name evidence="12" type="ORF">EOJ36_00270</name>
</gene>
<dbReference type="Gene3D" id="1.10.150.130">
    <property type="match status" value="1"/>
</dbReference>
<evidence type="ECO:0000256" key="9">
    <source>
        <dbReference type="PROSITE-ProRule" id="PRU01248"/>
    </source>
</evidence>
<keyword evidence="2" id="KW-0963">Cytoplasm</keyword>
<feature type="domain" description="Tyr recombinase" evidence="10">
    <location>
        <begin position="109"/>
        <end position="286"/>
    </location>
</feature>
<dbReference type="GO" id="GO:0015074">
    <property type="term" value="P:DNA integration"/>
    <property type="evidence" value="ECO:0007669"/>
    <property type="project" value="UniProtKB-KW"/>
</dbReference>
<keyword evidence="8" id="KW-0131">Cell cycle</keyword>
<keyword evidence="13" id="KW-1185">Reference proteome</keyword>
<keyword evidence="7" id="KW-0233">DNA recombination</keyword>
<dbReference type="Pfam" id="PF00589">
    <property type="entry name" value="Phage_integrase"/>
    <property type="match status" value="1"/>
</dbReference>
<dbReference type="PANTHER" id="PTHR30349">
    <property type="entry name" value="PHAGE INTEGRASE-RELATED"/>
    <property type="match status" value="1"/>
</dbReference>
<dbReference type="Pfam" id="PF02899">
    <property type="entry name" value="Phage_int_SAM_1"/>
    <property type="match status" value="1"/>
</dbReference>
<dbReference type="GO" id="GO:0007059">
    <property type="term" value="P:chromosome segregation"/>
    <property type="evidence" value="ECO:0007669"/>
    <property type="project" value="UniProtKB-KW"/>
</dbReference>
<dbReference type="InterPro" id="IPR002104">
    <property type="entry name" value="Integrase_catalytic"/>
</dbReference>
<feature type="domain" description="Core-binding (CB)" evidence="11">
    <location>
        <begin position="1"/>
        <end position="88"/>
    </location>
</feature>
<name>A0A437PW39_9BACT</name>
<evidence type="ECO:0000259" key="11">
    <source>
        <dbReference type="PROSITE" id="PS51900"/>
    </source>
</evidence>
<dbReference type="GO" id="GO:0051301">
    <property type="term" value="P:cell division"/>
    <property type="evidence" value="ECO:0007669"/>
    <property type="project" value="UniProtKB-KW"/>
</dbReference>